<evidence type="ECO:0000313" key="1">
    <source>
        <dbReference type="EMBL" id="CAG4991823.1"/>
    </source>
</evidence>
<dbReference type="EMBL" id="CAJQZP010000885">
    <property type="protein sequence ID" value="CAG4991823.1"/>
    <property type="molecule type" value="Genomic_DNA"/>
</dbReference>
<comment type="caution">
    <text evidence="1">The sequence shown here is derived from an EMBL/GenBank/DDBJ whole genome shotgun (WGS) entry which is preliminary data.</text>
</comment>
<dbReference type="AlphaFoldDB" id="A0A8S3X237"/>
<proteinExistence type="predicted"/>
<dbReference type="PANTHER" id="PTHR47326:SF1">
    <property type="entry name" value="HTH PSQ-TYPE DOMAIN-CONTAINING PROTEIN"/>
    <property type="match status" value="1"/>
</dbReference>
<name>A0A8S3X237_PARAO</name>
<gene>
    <name evidence="1" type="ORF">PAPOLLO_LOCUS12195</name>
</gene>
<protein>
    <submittedName>
        <fullName evidence="1">(apollo) hypothetical protein</fullName>
    </submittedName>
</protein>
<accession>A0A8S3X237</accession>
<reference evidence="1" key="1">
    <citation type="submission" date="2021-04" db="EMBL/GenBank/DDBJ databases">
        <authorList>
            <person name="Tunstrom K."/>
        </authorList>
    </citation>
    <scope>NUCLEOTIDE SEQUENCE</scope>
</reference>
<evidence type="ECO:0000313" key="2">
    <source>
        <dbReference type="Proteomes" id="UP000691718"/>
    </source>
</evidence>
<dbReference type="OrthoDB" id="6904405at2759"/>
<dbReference type="PANTHER" id="PTHR47326">
    <property type="entry name" value="TRANSPOSABLE ELEMENT TC3 TRANSPOSASE-LIKE PROTEIN"/>
    <property type="match status" value="1"/>
</dbReference>
<keyword evidence="2" id="KW-1185">Reference proteome</keyword>
<dbReference type="Proteomes" id="UP000691718">
    <property type="component" value="Unassembled WGS sequence"/>
</dbReference>
<sequence length="176" mass="20668">MQERAQIASRYEAWQSIVEVQRWWRNFNGPHAVLDPKTIKNCHSKLMKTGSVADSKRTGRPSTSRSEENIKIVREMFTKSPYKSTCQAARESGLTRHTVMTALKSISFRPWKPRYCHEITPEDCDRRIEYGEIMLRWHGDCSELFDNIIWTDEAIFHVGGFVNCHNCHYWAEFDPK</sequence>
<organism evidence="1 2">
    <name type="scientific">Parnassius apollo</name>
    <name type="common">Apollo butterfly</name>
    <name type="synonym">Papilio apollo</name>
    <dbReference type="NCBI Taxonomy" id="110799"/>
    <lineage>
        <taxon>Eukaryota</taxon>
        <taxon>Metazoa</taxon>
        <taxon>Ecdysozoa</taxon>
        <taxon>Arthropoda</taxon>
        <taxon>Hexapoda</taxon>
        <taxon>Insecta</taxon>
        <taxon>Pterygota</taxon>
        <taxon>Neoptera</taxon>
        <taxon>Endopterygota</taxon>
        <taxon>Lepidoptera</taxon>
        <taxon>Glossata</taxon>
        <taxon>Ditrysia</taxon>
        <taxon>Papilionoidea</taxon>
        <taxon>Papilionidae</taxon>
        <taxon>Parnassiinae</taxon>
        <taxon>Parnassini</taxon>
        <taxon>Parnassius</taxon>
        <taxon>Parnassius</taxon>
    </lineage>
</organism>